<dbReference type="OrthoDB" id="5976022at2759"/>
<proteinExistence type="predicted"/>
<gene>
    <name evidence="2" type="ORF">BCR32DRAFT_199650</name>
</gene>
<dbReference type="EMBL" id="MCFG01000029">
    <property type="protein sequence ID" value="ORX85836.1"/>
    <property type="molecule type" value="Genomic_DNA"/>
</dbReference>
<keyword evidence="3" id="KW-1185">Reference proteome</keyword>
<dbReference type="PANTHER" id="PTHR46546:SF4">
    <property type="entry name" value="SHEWANELLA-LIKE PROTEIN PHOSPHATASE 1"/>
    <property type="match status" value="1"/>
</dbReference>
<dbReference type="InterPro" id="IPR004843">
    <property type="entry name" value="Calcineurin-like_PHP"/>
</dbReference>
<dbReference type="GO" id="GO:0016787">
    <property type="term" value="F:hydrolase activity"/>
    <property type="evidence" value="ECO:0007669"/>
    <property type="project" value="InterPro"/>
</dbReference>
<dbReference type="InterPro" id="IPR029052">
    <property type="entry name" value="Metallo-depent_PP-like"/>
</dbReference>
<feature type="domain" description="Calcineurin-like phosphoesterase" evidence="1">
    <location>
        <begin position="15"/>
        <end position="243"/>
    </location>
</feature>
<protein>
    <submittedName>
        <fullName evidence="2">Metallo-dependent phosphatase</fullName>
    </submittedName>
</protein>
<organism evidence="2 3">
    <name type="scientific">Anaeromyces robustus</name>
    <dbReference type="NCBI Taxonomy" id="1754192"/>
    <lineage>
        <taxon>Eukaryota</taxon>
        <taxon>Fungi</taxon>
        <taxon>Fungi incertae sedis</taxon>
        <taxon>Chytridiomycota</taxon>
        <taxon>Chytridiomycota incertae sedis</taxon>
        <taxon>Neocallimastigomycetes</taxon>
        <taxon>Neocallimastigales</taxon>
        <taxon>Neocallimastigaceae</taxon>
        <taxon>Anaeromyces</taxon>
    </lineage>
</organism>
<dbReference type="STRING" id="1754192.A0A1Y1XK53"/>
<name>A0A1Y1XK53_9FUNG</name>
<accession>A0A1Y1XK53</accession>
<dbReference type="Pfam" id="PF00149">
    <property type="entry name" value="Metallophos"/>
    <property type="match status" value="1"/>
</dbReference>
<dbReference type="Proteomes" id="UP000193944">
    <property type="component" value="Unassembled WGS sequence"/>
</dbReference>
<reference evidence="2 3" key="2">
    <citation type="submission" date="2016-08" db="EMBL/GenBank/DDBJ databases">
        <title>Pervasive Adenine N6-methylation of Active Genes in Fungi.</title>
        <authorList>
            <consortium name="DOE Joint Genome Institute"/>
            <person name="Mondo S.J."/>
            <person name="Dannebaum R.O."/>
            <person name="Kuo R.C."/>
            <person name="Labutti K."/>
            <person name="Haridas S."/>
            <person name="Kuo A."/>
            <person name="Salamov A."/>
            <person name="Ahrendt S.R."/>
            <person name="Lipzen A."/>
            <person name="Sullivan W."/>
            <person name="Andreopoulos W.B."/>
            <person name="Clum A."/>
            <person name="Lindquist E."/>
            <person name="Daum C."/>
            <person name="Ramamoorthy G.K."/>
            <person name="Gryganskyi A."/>
            <person name="Culley D."/>
            <person name="Magnuson J.K."/>
            <person name="James T.Y."/>
            <person name="O'Malley M.A."/>
            <person name="Stajich J.E."/>
            <person name="Spatafora J.W."/>
            <person name="Visel A."/>
            <person name="Grigoriev I.V."/>
        </authorList>
    </citation>
    <scope>NUCLEOTIDE SEQUENCE [LARGE SCALE GENOMIC DNA]</scope>
    <source>
        <strain evidence="2 3">S4</strain>
    </source>
</reference>
<comment type="caution">
    <text evidence="2">The sequence shown here is derived from an EMBL/GenBank/DDBJ whole genome shotgun (WGS) entry which is preliminary data.</text>
</comment>
<evidence type="ECO:0000313" key="2">
    <source>
        <dbReference type="EMBL" id="ORX85836.1"/>
    </source>
</evidence>
<dbReference type="AlphaFoldDB" id="A0A1Y1XK53"/>
<evidence type="ECO:0000259" key="1">
    <source>
        <dbReference type="Pfam" id="PF00149"/>
    </source>
</evidence>
<sequence length="293" mass="33367">MDNNKNNTNNNELNRIIALGDIHGDYEQLIKILQHAKLIDANNNWIGKDTILVQVGDLVERGSNTLKVYETLINLREQAKEKGGIVYILIGNHEILGIQGNHHLTSTEDYEAFGGLEALEEAYSPHGIIGQFVRQEANVTMIIDDSLFVHAGLTPEYANKGIDKLNEYVREILLDTPSTEELYQLFLKNITHPIYTEPIFNEEYMDGPLWIKDFANKPEKEVCSIIEKTLEITNTKRMIVGHTPQSYGKIRTKCHNKFIIIDIGITHCIVGGGNYGYLEILKDKKEIWARYLN</sequence>
<dbReference type="Gene3D" id="3.60.21.10">
    <property type="match status" value="1"/>
</dbReference>
<dbReference type="PANTHER" id="PTHR46546">
    <property type="entry name" value="SHEWANELLA-LIKE PROTEIN PHOSPHATASE 1"/>
    <property type="match status" value="1"/>
</dbReference>
<evidence type="ECO:0000313" key="3">
    <source>
        <dbReference type="Proteomes" id="UP000193944"/>
    </source>
</evidence>
<dbReference type="SUPFAM" id="SSF56300">
    <property type="entry name" value="Metallo-dependent phosphatases"/>
    <property type="match status" value="1"/>
</dbReference>
<reference evidence="2 3" key="1">
    <citation type="submission" date="2016-08" db="EMBL/GenBank/DDBJ databases">
        <title>A Parts List for Fungal Cellulosomes Revealed by Comparative Genomics.</title>
        <authorList>
            <consortium name="DOE Joint Genome Institute"/>
            <person name="Haitjema C.H."/>
            <person name="Gilmore S.P."/>
            <person name="Henske J.K."/>
            <person name="Solomon K.V."/>
            <person name="De Groot R."/>
            <person name="Kuo A."/>
            <person name="Mondo S.J."/>
            <person name="Salamov A.A."/>
            <person name="Labutti K."/>
            <person name="Zhao Z."/>
            <person name="Chiniquy J."/>
            <person name="Barry K."/>
            <person name="Brewer H.M."/>
            <person name="Purvine S.O."/>
            <person name="Wright A.T."/>
            <person name="Boxma B."/>
            <person name="Van Alen T."/>
            <person name="Hackstein J.H."/>
            <person name="Baker S.E."/>
            <person name="Grigoriev I.V."/>
            <person name="O'Malley M.A."/>
        </authorList>
    </citation>
    <scope>NUCLEOTIDE SEQUENCE [LARGE SCALE GENOMIC DNA]</scope>
    <source>
        <strain evidence="2 3">S4</strain>
    </source>
</reference>